<dbReference type="OrthoDB" id="28569at2157"/>
<sequence length="143" mass="15255">MIEISDSLRSVFSAQIEERDGSYVVDIPASEIEHDALAADETYRIAILASESSTGQKAQQEQPQAAAQEPTPTSDGPPVDEGEVRDVTIETTGDQGDGIAKVERGYVVIVPGGQPGDVLTVEIEQVQENVAFASIVERDSRAL</sequence>
<evidence type="ECO:0000259" key="2">
    <source>
        <dbReference type="PROSITE" id="PS50926"/>
    </source>
</evidence>
<evidence type="ECO:0000313" key="4">
    <source>
        <dbReference type="Proteomes" id="UP000037747"/>
    </source>
</evidence>
<gene>
    <name evidence="3" type="ORF">AMR74_15815</name>
</gene>
<evidence type="ECO:0000313" key="3">
    <source>
        <dbReference type="EMBL" id="KOX94253.1"/>
    </source>
</evidence>
<dbReference type="Proteomes" id="UP000037747">
    <property type="component" value="Unassembled WGS sequence"/>
</dbReference>
<dbReference type="RefSeq" id="WP_053773011.1">
    <property type="nucleotide sequence ID" value="NZ_LIST01000009.1"/>
</dbReference>
<reference evidence="3 4" key="1">
    <citation type="submission" date="2015-08" db="EMBL/GenBank/DDBJ databases">
        <title>Genomes of Isolates from Cabo Rojo, PR.</title>
        <authorList>
            <person name="Sanchez-Nieves R.L."/>
            <person name="Montalvo-Rodriguez R."/>
        </authorList>
    </citation>
    <scope>NUCLEOTIDE SEQUENCE [LARGE SCALE GENOMIC DNA]</scope>
    <source>
        <strain evidence="3 4">5</strain>
    </source>
</reference>
<dbReference type="EMBL" id="LIST01000009">
    <property type="protein sequence ID" value="KOX94253.1"/>
    <property type="molecule type" value="Genomic_DNA"/>
</dbReference>
<feature type="region of interest" description="Disordered" evidence="1">
    <location>
        <begin position="50"/>
        <end position="96"/>
    </location>
</feature>
<dbReference type="PATRIC" id="fig|1705389.3.peg.4061"/>
<dbReference type="InterPro" id="IPR012340">
    <property type="entry name" value="NA-bd_OB-fold"/>
</dbReference>
<protein>
    <submittedName>
        <fullName evidence="3">Deoxyribonuclease</fullName>
    </submittedName>
</protein>
<comment type="caution">
    <text evidence="3">The sequence shown here is derived from an EMBL/GenBank/DDBJ whole genome shotgun (WGS) entry which is preliminary data.</text>
</comment>
<feature type="domain" description="TRAM" evidence="2">
    <location>
        <begin position="78"/>
        <end position="137"/>
    </location>
</feature>
<dbReference type="InterPro" id="IPR002792">
    <property type="entry name" value="TRAM_dom"/>
</dbReference>
<dbReference type="STRING" id="1765655.AMR74_15815"/>
<dbReference type="PROSITE" id="PS50926">
    <property type="entry name" value="TRAM"/>
    <property type="match status" value="1"/>
</dbReference>
<feature type="compositionally biased region" description="Low complexity" evidence="1">
    <location>
        <begin position="58"/>
        <end position="70"/>
    </location>
</feature>
<keyword evidence="4" id="KW-1185">Reference proteome</keyword>
<dbReference type="AlphaFoldDB" id="A0A0N0U9Q7"/>
<dbReference type="Pfam" id="PF01938">
    <property type="entry name" value="TRAM"/>
    <property type="match status" value="1"/>
</dbReference>
<accession>A0A0N0U9Q7</accession>
<organism evidence="3 4">
    <name type="scientific">Halorubrum tropicale</name>
    <dbReference type="NCBI Taxonomy" id="1765655"/>
    <lineage>
        <taxon>Archaea</taxon>
        <taxon>Methanobacteriati</taxon>
        <taxon>Methanobacteriota</taxon>
        <taxon>Stenosarchaea group</taxon>
        <taxon>Halobacteria</taxon>
        <taxon>Halobacteriales</taxon>
        <taxon>Haloferacaceae</taxon>
        <taxon>Halorubrum</taxon>
    </lineage>
</organism>
<proteinExistence type="predicted"/>
<dbReference type="Gene3D" id="2.40.50.140">
    <property type="entry name" value="Nucleic acid-binding proteins"/>
    <property type="match status" value="1"/>
</dbReference>
<evidence type="ECO:0000256" key="1">
    <source>
        <dbReference type="SAM" id="MobiDB-lite"/>
    </source>
</evidence>
<dbReference type="SUPFAM" id="SSF50249">
    <property type="entry name" value="Nucleic acid-binding proteins"/>
    <property type="match status" value="1"/>
</dbReference>
<name>A0A0N0U9Q7_9EURY</name>